<dbReference type="AlphaFoldDB" id="A0A1Y6BH73"/>
<evidence type="ECO:0000313" key="4">
    <source>
        <dbReference type="EMBL" id="SMF07468.1"/>
    </source>
</evidence>
<dbReference type="InterPro" id="IPR008972">
    <property type="entry name" value="Cupredoxin"/>
</dbReference>
<dbReference type="SUPFAM" id="SSF49503">
    <property type="entry name" value="Cupredoxins"/>
    <property type="match status" value="1"/>
</dbReference>
<keyword evidence="2" id="KW-0732">Signal</keyword>
<keyword evidence="5" id="KW-1185">Reference proteome</keyword>
<feature type="signal peptide" evidence="2">
    <location>
        <begin position="1"/>
        <end position="20"/>
    </location>
</feature>
<dbReference type="Proteomes" id="UP000192920">
    <property type="component" value="Unassembled WGS sequence"/>
</dbReference>
<protein>
    <submittedName>
        <fullName evidence="4">Cupredoxin-like domain-containing protein</fullName>
    </submittedName>
</protein>
<evidence type="ECO:0000313" key="5">
    <source>
        <dbReference type="Proteomes" id="UP000192920"/>
    </source>
</evidence>
<dbReference type="Gene3D" id="2.60.40.420">
    <property type="entry name" value="Cupredoxins - blue copper proteins"/>
    <property type="match status" value="1"/>
</dbReference>
<proteinExistence type="predicted"/>
<organism evidence="4 5">
    <name type="scientific">Pseudogulbenkiania subflava DSM 22618</name>
    <dbReference type="NCBI Taxonomy" id="1123014"/>
    <lineage>
        <taxon>Bacteria</taxon>
        <taxon>Pseudomonadati</taxon>
        <taxon>Pseudomonadota</taxon>
        <taxon>Betaproteobacteria</taxon>
        <taxon>Neisseriales</taxon>
        <taxon>Chromobacteriaceae</taxon>
        <taxon>Pseudogulbenkiania</taxon>
    </lineage>
</organism>
<comment type="subcellular location">
    <subcellularLocation>
        <location evidence="1">Cell outer membrane</location>
        <topology evidence="1">Lipid-anchor</topology>
    </subcellularLocation>
</comment>
<feature type="domain" description="EfeO-type cupredoxin-like" evidence="3">
    <location>
        <begin position="6"/>
        <end position="106"/>
    </location>
</feature>
<feature type="chain" id="PRO_5010995346" evidence="2">
    <location>
        <begin position="21"/>
        <end position="107"/>
    </location>
</feature>
<dbReference type="STRING" id="1123014.SAMN02745746_01120"/>
<name>A0A1Y6BH73_9NEIS</name>
<dbReference type="EMBL" id="FXAG01000004">
    <property type="protein sequence ID" value="SMF07468.1"/>
    <property type="molecule type" value="Genomic_DNA"/>
</dbReference>
<evidence type="ECO:0000256" key="2">
    <source>
        <dbReference type="SAM" id="SignalP"/>
    </source>
</evidence>
<dbReference type="RefSeq" id="WP_085275443.1">
    <property type="nucleotide sequence ID" value="NZ_FXAG01000004.1"/>
</dbReference>
<dbReference type="GO" id="GO:0009279">
    <property type="term" value="C:cell outer membrane"/>
    <property type="evidence" value="ECO:0007669"/>
    <property type="project" value="UniProtKB-SubCell"/>
</dbReference>
<dbReference type="Pfam" id="PF13473">
    <property type="entry name" value="Cupredoxin_1"/>
    <property type="match status" value="1"/>
</dbReference>
<dbReference type="InterPro" id="IPR028096">
    <property type="entry name" value="EfeO_Cupredoxin"/>
</dbReference>
<gene>
    <name evidence="4" type="ORF">SAMN02745746_01120</name>
</gene>
<evidence type="ECO:0000259" key="3">
    <source>
        <dbReference type="Pfam" id="PF13473"/>
    </source>
</evidence>
<evidence type="ECO:0000256" key="1">
    <source>
        <dbReference type="ARBA" id="ARBA00004459"/>
    </source>
</evidence>
<accession>A0A1Y6BH73</accession>
<reference evidence="5" key="1">
    <citation type="submission" date="2017-04" db="EMBL/GenBank/DDBJ databases">
        <authorList>
            <person name="Varghese N."/>
            <person name="Submissions S."/>
        </authorList>
    </citation>
    <scope>NUCLEOTIDE SEQUENCE [LARGE SCALE GENOMIC DNA]</scope>
    <source>
        <strain evidence="5">DSM 22618</strain>
    </source>
</reference>
<sequence>MRTLLASALMVFAVSSYAAAADSFTLNLTDKGFEPASLEVPAGKPFKVTVNNQTKKTAEFESKQLHKEKVVAAGKSVSVSFAALKAGTYNFVDEYNEDKAKGTIVAK</sequence>